<dbReference type="SUPFAM" id="SSF50978">
    <property type="entry name" value="WD40 repeat-like"/>
    <property type="match status" value="1"/>
</dbReference>
<dbReference type="Proteomes" id="UP000197138">
    <property type="component" value="Unassembled WGS sequence"/>
</dbReference>
<protein>
    <recommendedName>
        <fullName evidence="7">Amidohydrolase 3 domain-containing protein</fullName>
    </recommendedName>
</protein>
<keyword evidence="3" id="KW-0677">Repeat</keyword>
<dbReference type="CDD" id="cd01300">
    <property type="entry name" value="YtcJ_like"/>
    <property type="match status" value="1"/>
</dbReference>
<name>A0A218WZX3_PUNGR</name>
<dbReference type="PANTHER" id="PTHR22836:SF0">
    <property type="entry name" value="PRE-MRNA 3' END PROCESSING PROTEIN WDR33"/>
    <property type="match status" value="1"/>
</dbReference>
<dbReference type="PROSITE" id="PS00678">
    <property type="entry name" value="WD_REPEATS_1"/>
    <property type="match status" value="1"/>
</dbReference>
<evidence type="ECO:0000256" key="1">
    <source>
        <dbReference type="ARBA" id="ARBA00004123"/>
    </source>
</evidence>
<dbReference type="PROSITE" id="PS50082">
    <property type="entry name" value="WD_REPEATS_2"/>
    <property type="match status" value="6"/>
</dbReference>
<evidence type="ECO:0000313" key="8">
    <source>
        <dbReference type="EMBL" id="OWM78445.1"/>
    </source>
</evidence>
<dbReference type="InterPro" id="IPR032466">
    <property type="entry name" value="Metal_Hydrolase"/>
</dbReference>
<dbReference type="PANTHER" id="PTHR22836">
    <property type="entry name" value="WD40 REPEAT PROTEIN"/>
    <property type="match status" value="1"/>
</dbReference>
<feature type="compositionally biased region" description="Pro residues" evidence="6">
    <location>
        <begin position="557"/>
        <end position="572"/>
    </location>
</feature>
<feature type="compositionally biased region" description="Low complexity" evidence="6">
    <location>
        <begin position="589"/>
        <end position="627"/>
    </location>
</feature>
<feature type="region of interest" description="Disordered" evidence="6">
    <location>
        <begin position="1"/>
        <end position="62"/>
    </location>
</feature>
<dbReference type="GO" id="GO:0005847">
    <property type="term" value="C:mRNA cleavage and polyadenylation specificity factor complex"/>
    <property type="evidence" value="ECO:0007669"/>
    <property type="project" value="TreeGrafter"/>
</dbReference>
<dbReference type="PROSITE" id="PS50294">
    <property type="entry name" value="WD_REPEATS_REGION"/>
    <property type="match status" value="5"/>
</dbReference>
<keyword evidence="4" id="KW-0539">Nucleus</keyword>
<dbReference type="InterPro" id="IPR015943">
    <property type="entry name" value="WD40/YVTN_repeat-like_dom_sf"/>
</dbReference>
<evidence type="ECO:0000256" key="6">
    <source>
        <dbReference type="SAM" id="MobiDB-lite"/>
    </source>
</evidence>
<feature type="repeat" description="WD" evidence="5">
    <location>
        <begin position="179"/>
        <end position="211"/>
    </location>
</feature>
<feature type="region of interest" description="Disordered" evidence="6">
    <location>
        <begin position="489"/>
        <end position="686"/>
    </location>
</feature>
<feature type="compositionally biased region" description="Low complexity" evidence="6">
    <location>
        <begin position="1"/>
        <end position="19"/>
    </location>
</feature>
<comment type="caution">
    <text evidence="8">The sequence shown here is derived from an EMBL/GenBank/DDBJ whole genome shotgun (WGS) entry which is preliminary data.</text>
</comment>
<dbReference type="InterPro" id="IPR013108">
    <property type="entry name" value="Amidohydro_3"/>
</dbReference>
<dbReference type="FunFam" id="2.130.10.10:FF:000237">
    <property type="entry name" value="Flowering time control protein FY"/>
    <property type="match status" value="1"/>
</dbReference>
<dbReference type="Pfam" id="PF00400">
    <property type="entry name" value="WD40"/>
    <property type="match status" value="6"/>
</dbReference>
<feature type="repeat" description="WD" evidence="5">
    <location>
        <begin position="137"/>
        <end position="169"/>
    </location>
</feature>
<proteinExistence type="predicted"/>
<dbReference type="InterPro" id="IPR001680">
    <property type="entry name" value="WD40_rpt"/>
</dbReference>
<keyword evidence="2 5" id="KW-0853">WD repeat</keyword>
<dbReference type="GO" id="GO:0016810">
    <property type="term" value="F:hydrolase activity, acting on carbon-nitrogen (but not peptide) bonds"/>
    <property type="evidence" value="ECO:0007669"/>
    <property type="project" value="InterPro"/>
</dbReference>
<evidence type="ECO:0000256" key="2">
    <source>
        <dbReference type="ARBA" id="ARBA00022574"/>
    </source>
</evidence>
<feature type="repeat" description="WD" evidence="5">
    <location>
        <begin position="260"/>
        <end position="301"/>
    </location>
</feature>
<dbReference type="Gene3D" id="3.20.20.140">
    <property type="entry name" value="Metal-dependent hydrolases"/>
    <property type="match status" value="1"/>
</dbReference>
<evidence type="ECO:0000256" key="5">
    <source>
        <dbReference type="PROSITE-ProRule" id="PRU00221"/>
    </source>
</evidence>
<dbReference type="Gene3D" id="2.130.10.10">
    <property type="entry name" value="YVTN repeat-like/Quinoprotein amine dehydrogenase"/>
    <property type="match status" value="2"/>
</dbReference>
<dbReference type="SMART" id="SM00320">
    <property type="entry name" value="WD40"/>
    <property type="match status" value="7"/>
</dbReference>
<dbReference type="Gene3D" id="2.30.40.10">
    <property type="entry name" value="Urease, subunit C, domain 1"/>
    <property type="match status" value="1"/>
</dbReference>
<dbReference type="InterPro" id="IPR019775">
    <property type="entry name" value="WD40_repeat_CS"/>
</dbReference>
<organism evidence="8 9">
    <name type="scientific">Punica granatum</name>
    <name type="common">Pomegranate</name>
    <dbReference type="NCBI Taxonomy" id="22663"/>
    <lineage>
        <taxon>Eukaryota</taxon>
        <taxon>Viridiplantae</taxon>
        <taxon>Streptophyta</taxon>
        <taxon>Embryophyta</taxon>
        <taxon>Tracheophyta</taxon>
        <taxon>Spermatophyta</taxon>
        <taxon>Magnoliopsida</taxon>
        <taxon>eudicotyledons</taxon>
        <taxon>Gunneridae</taxon>
        <taxon>Pentapetalae</taxon>
        <taxon>rosids</taxon>
        <taxon>malvids</taxon>
        <taxon>Myrtales</taxon>
        <taxon>Lythraceae</taxon>
        <taxon>Punica</taxon>
    </lineage>
</organism>
<dbReference type="InterPro" id="IPR033932">
    <property type="entry name" value="YtcJ-like"/>
</dbReference>
<dbReference type="FunFam" id="3.10.310.70:FF:000002">
    <property type="entry name" value="LAF3/LAF3 ISF1/LAF3 ISF2"/>
    <property type="match status" value="1"/>
</dbReference>
<evidence type="ECO:0000256" key="3">
    <source>
        <dbReference type="ARBA" id="ARBA00022737"/>
    </source>
</evidence>
<dbReference type="InterPro" id="IPR011059">
    <property type="entry name" value="Metal-dep_hydrolase_composite"/>
</dbReference>
<sequence>MYGDPQQQHHQQQHQHQQQLGGDFHRGPPPPPMMRQPSASSTNLTPEYHHPPGPPVPYESHGDNFAARRMRKLTQRRAVDYTSTVVRYMQSRMWQRDSRDRTILQPTPAAAIDMLPTVAYKDNPSTSFAAKFVHTSVNKNRCSINRVLWTPTGRRLITGSQSGEFTLWNGQSFNFEMILQAHDNAIRSMVWSHNDNWMVSGDDGGSIKYWQNNMNNVKANKSAHKESVRDLRTDLKFCSCSDDTTVKVWDFARCQEERSLSGHGWDVKSVDWHPTKSLLVSGGKDNLVKLWDAKSGRELCSFHGHKNTVLCVKWNQNGNWVLTASKDQIIKLYDIRAMKELESFRGHRKDVTALAWHPFHEEYFVSGSFDGSIFHWLVGHETPQVEVTNAHDSGVWDLAWHPIGYLLCSGSNDHTTKFWCRNRPGDTARDKFNVGPNQGYGEQNPTLVGRIPGSFPGPEGLTAPGPFAAGLSRNDGTIPGIGVAMPLSIPSLDLSGQGEQKQQQPLSGSMPVGPPPLPPGPHPSLLGVNQHQAPYQPNHQQQHQHQPFPQQMAPNMPMGPPPNMPQLQPPSHLPLLPHPHLSRPPPQMPQLSMPSNVPSSMPGSVPSSGTGSHPMQMPGPMGMQSSMNQMVPPQVPQGHYMGMNPMHAGGVPPPPFPNMQGPPNSSGNQMYPQGGPGPYNRPQGGQMQMMPGFNPFQVANRVCHLRHLLDLHSMAKRLHNSDLEGTFTPSFLAIDTNSYWRDKKAPSPLPQPGLVIPHRLALADKEAVSLGDKALTKCYNWSNIRSLLPFTIVSPLADLVVKNATIYTSDASLPFADSMAIRSGRILRVGSYSSLQDLVHYGTEELDVGGKVVVPGFIDSHVHLIPGGLQMVRVELRGVSQKDEFVRRIKEAARNSKHGCWILGGGWNNDLWGGALPLASWIDEITPDNPVWLTRMDGHMGLANSLALKAAGVTKSSEDPNGGTIIRNSAGEPSGLLIDSAMELILALIPEASVDERRVALLRASRYALTRGVTTVIDFGRYFPGASMESSWEDLSDVFQWADSSRKMMIRVCLFFPLGTWSRLADLIRKGGASMSEWIHYGGVKAFADGSLGSGSALFHEPYADEPQNHGLCVMESDVLLNMTAAADKSGLQVAVHAIGDKANDLVLDIYESVASTNGVRDRRFRIEHAQHLAPGAAAHFGQQRVVASVQPDHLLDDADSAFKKLGEERAQHGSYLFRSLQENKARLAFGSDWPDDCSQVVDVNPLGSIRTAMKRIPPGWENAWNPSERVTLVEALDAYTISAAYACFLDKHLGSLSPGKLADFVILSKDSWDEFAAEGSASVIATYLGGAKAYP</sequence>
<feature type="compositionally biased region" description="Pro residues" evidence="6">
    <location>
        <begin position="512"/>
        <end position="522"/>
    </location>
</feature>
<dbReference type="GO" id="GO:0031124">
    <property type="term" value="P:mRNA 3'-end processing"/>
    <property type="evidence" value="ECO:0007669"/>
    <property type="project" value="InterPro"/>
</dbReference>
<gene>
    <name evidence="8" type="ORF">CDL15_Pgr016169</name>
</gene>
<feature type="compositionally biased region" description="Low complexity" evidence="6">
    <location>
        <begin position="523"/>
        <end position="556"/>
    </location>
</feature>
<accession>A0A218WZX3</accession>
<dbReference type="SUPFAM" id="SSF51338">
    <property type="entry name" value="Composite domain of metallo-dependent hydrolases"/>
    <property type="match status" value="1"/>
</dbReference>
<dbReference type="FunFam" id="2.130.10.10:FF:000409">
    <property type="entry name" value="Flowering time control protein FY"/>
    <property type="match status" value="1"/>
</dbReference>
<evidence type="ECO:0000313" key="9">
    <source>
        <dbReference type="Proteomes" id="UP000197138"/>
    </source>
</evidence>
<dbReference type="InterPro" id="IPR036322">
    <property type="entry name" value="WD40_repeat_dom_sf"/>
</dbReference>
<dbReference type="SUPFAM" id="SSF51556">
    <property type="entry name" value="Metallo-dependent hydrolases"/>
    <property type="match status" value="1"/>
</dbReference>
<reference evidence="9" key="1">
    <citation type="journal article" date="2017" name="Plant J.">
        <title>The pomegranate (Punica granatum L.) genome and the genomics of punicalagin biosynthesis.</title>
        <authorList>
            <person name="Qin G."/>
            <person name="Xu C."/>
            <person name="Ming R."/>
            <person name="Tang H."/>
            <person name="Guyot R."/>
            <person name="Kramer E.M."/>
            <person name="Hu Y."/>
            <person name="Yi X."/>
            <person name="Qi Y."/>
            <person name="Xu X."/>
            <person name="Gao Z."/>
            <person name="Pan H."/>
            <person name="Jian J."/>
            <person name="Tian Y."/>
            <person name="Yue Z."/>
            <person name="Xu Y."/>
        </authorList>
    </citation>
    <scope>NUCLEOTIDE SEQUENCE [LARGE SCALE GENOMIC DNA]</scope>
    <source>
        <strain evidence="9">cv. Dabenzi</strain>
    </source>
</reference>
<comment type="subcellular location">
    <subcellularLocation>
        <location evidence="1">Nucleus</location>
    </subcellularLocation>
</comment>
<evidence type="ECO:0000256" key="4">
    <source>
        <dbReference type="ARBA" id="ARBA00023242"/>
    </source>
</evidence>
<feature type="domain" description="Amidohydrolase 3" evidence="7">
    <location>
        <begin position="845"/>
        <end position="1331"/>
    </location>
</feature>
<dbReference type="Gene3D" id="3.10.310.70">
    <property type="match status" value="1"/>
</dbReference>
<dbReference type="EMBL" id="MTKT01002495">
    <property type="protein sequence ID" value="OWM78445.1"/>
    <property type="molecule type" value="Genomic_DNA"/>
</dbReference>
<dbReference type="Pfam" id="PF07969">
    <property type="entry name" value="Amidohydro_3"/>
    <property type="match status" value="1"/>
</dbReference>
<dbReference type="InterPro" id="IPR045245">
    <property type="entry name" value="Pfs2-like"/>
</dbReference>
<feature type="repeat" description="WD" evidence="5">
    <location>
        <begin position="388"/>
        <end position="419"/>
    </location>
</feature>
<feature type="repeat" description="WD" evidence="5">
    <location>
        <begin position="302"/>
        <end position="343"/>
    </location>
</feature>
<dbReference type="CDD" id="cd00200">
    <property type="entry name" value="WD40"/>
    <property type="match status" value="1"/>
</dbReference>
<feature type="repeat" description="WD" evidence="5">
    <location>
        <begin position="344"/>
        <end position="376"/>
    </location>
</feature>
<evidence type="ECO:0000259" key="7">
    <source>
        <dbReference type="Pfam" id="PF07969"/>
    </source>
</evidence>